<protein>
    <submittedName>
        <fullName evidence="2">Uncharacterized protein</fullName>
    </submittedName>
</protein>
<keyword evidence="3" id="KW-1185">Reference proteome</keyword>
<reference evidence="2 3" key="1">
    <citation type="submission" date="2022-02" db="EMBL/GenBank/DDBJ databases">
        <title>Genome of Erysipelotrichaceae sp. nov. NSJ-176 isolated from human feces.</title>
        <authorList>
            <person name="Abdugheni R."/>
        </authorList>
    </citation>
    <scope>NUCLEOTIDE SEQUENCE [LARGE SCALE GENOMIC DNA]</scope>
    <source>
        <strain evidence="2 3">NSJ-176</strain>
    </source>
</reference>
<name>A0ABS9R5Q7_9FIRM</name>
<feature type="transmembrane region" description="Helical" evidence="1">
    <location>
        <begin position="63"/>
        <end position="80"/>
    </location>
</feature>
<keyword evidence="1" id="KW-0812">Transmembrane</keyword>
<sequence>MNEKIIKMSIFDILCLPVFLYTYELLPVLFWIVLILVDSYEIKEIDIKGIIGTLDDIQKTDKRIMILSVGYMIGIGIIAFKNFALAGILIVNELLVCLVSIVNLNNNENKNDK</sequence>
<organism evidence="2 3">
    <name type="scientific">Amedibacillus hominis</name>
    <dbReference type="NCBI Taxonomy" id="2897776"/>
    <lineage>
        <taxon>Bacteria</taxon>
        <taxon>Bacillati</taxon>
        <taxon>Bacillota</taxon>
        <taxon>Erysipelotrichia</taxon>
        <taxon>Erysipelotrichales</taxon>
        <taxon>Erysipelotrichaceae</taxon>
        <taxon>Amedibacillus</taxon>
    </lineage>
</organism>
<feature type="transmembrane region" description="Helical" evidence="1">
    <location>
        <begin position="20"/>
        <end position="42"/>
    </location>
</feature>
<accession>A0ABS9R5Q7</accession>
<comment type="caution">
    <text evidence="2">The sequence shown here is derived from an EMBL/GenBank/DDBJ whole genome shotgun (WGS) entry which is preliminary data.</text>
</comment>
<evidence type="ECO:0000313" key="2">
    <source>
        <dbReference type="EMBL" id="MCH4284997.1"/>
    </source>
</evidence>
<evidence type="ECO:0000313" key="3">
    <source>
        <dbReference type="Proteomes" id="UP001202402"/>
    </source>
</evidence>
<proteinExistence type="predicted"/>
<keyword evidence="1" id="KW-1133">Transmembrane helix</keyword>
<dbReference type="EMBL" id="JAKVPQ010000004">
    <property type="protein sequence ID" value="MCH4284997.1"/>
    <property type="molecule type" value="Genomic_DNA"/>
</dbReference>
<evidence type="ECO:0000256" key="1">
    <source>
        <dbReference type="SAM" id="Phobius"/>
    </source>
</evidence>
<keyword evidence="1" id="KW-0472">Membrane</keyword>
<dbReference type="RefSeq" id="WP_117455465.1">
    <property type="nucleotide sequence ID" value="NZ_JAKVPQ010000004.1"/>
</dbReference>
<gene>
    <name evidence="2" type="ORF">LQE99_07620</name>
</gene>
<dbReference type="Proteomes" id="UP001202402">
    <property type="component" value="Unassembled WGS sequence"/>
</dbReference>